<dbReference type="Proteomes" id="UP000004318">
    <property type="component" value="Unassembled WGS sequence"/>
</dbReference>
<keyword evidence="2" id="KW-1185">Reference proteome</keyword>
<reference evidence="1 2" key="1">
    <citation type="journal article" date="2010" name="J. Bacteriol.">
        <title>Genome sequences of Oceanicola granulosus HTCC2516(T) and Oceanicola batsensis HTCC2597(TDelta).</title>
        <authorList>
            <person name="Thrash J.C."/>
            <person name="Cho J.C."/>
            <person name="Vergin K.L."/>
            <person name="Giovannoni S.J."/>
        </authorList>
    </citation>
    <scope>NUCLEOTIDE SEQUENCE [LARGE SCALE GENOMIC DNA]</scope>
    <source>
        <strain evidence="2">ATCC BAA-863 / DSM 15984 / KCTC 12145 / HTCC2597</strain>
    </source>
</reference>
<evidence type="ECO:0000313" key="2">
    <source>
        <dbReference type="Proteomes" id="UP000004318"/>
    </source>
</evidence>
<evidence type="ECO:0000313" key="1">
    <source>
        <dbReference type="EMBL" id="EAQ04331.1"/>
    </source>
</evidence>
<dbReference type="EMBL" id="AAMO01000002">
    <property type="protein sequence ID" value="EAQ04331.1"/>
    <property type="molecule type" value="Genomic_DNA"/>
</dbReference>
<protein>
    <submittedName>
        <fullName evidence="1">DNA polymerase III subunit alpha</fullName>
    </submittedName>
</protein>
<sequence length="300" mass="32028">MLGLCACQGAVGPFGRVADEEIDTSQGAVELVAGTEGQDRVTETEAAIAAGAAVEAEALPRPRLFAFLKELAGPKDVTGGEPMRLAALPEAQEPLPDEEEARPVVVETEEGRGLFGFLQRAVAAGAKTPPPPAGPESDIVQGTVMAFGNIGRICDLPRPALGKTVDVYPADEERYRLHDPDPESTRARTFHITGFEDGCARQFTGAMAMFGEVGMHESIRYGAPGRIGSESDVDKAYDRVKRAVCRVGRKKPCGDRIETLRQDTVFLSVYETFGMGGRWSNILIHDGRLVAATVASNSAQ</sequence>
<comment type="caution">
    <text evidence="1">The sequence shown here is derived from an EMBL/GenBank/DDBJ whole genome shotgun (WGS) entry which is preliminary data.</text>
</comment>
<dbReference type="STRING" id="252305.OB2597_09314"/>
<dbReference type="eggNOG" id="ENOG5030K7S">
    <property type="taxonomic scope" value="Bacteria"/>
</dbReference>
<organism evidence="1 2">
    <name type="scientific">Pseudooceanicola batsensis (strain ATCC BAA-863 / DSM 15984 / KCTC 12145 / HTCC2597)</name>
    <name type="common">Oceanicola batsensis</name>
    <dbReference type="NCBI Taxonomy" id="252305"/>
    <lineage>
        <taxon>Bacteria</taxon>
        <taxon>Pseudomonadati</taxon>
        <taxon>Pseudomonadota</taxon>
        <taxon>Alphaproteobacteria</taxon>
        <taxon>Rhodobacterales</taxon>
        <taxon>Paracoccaceae</taxon>
        <taxon>Pseudooceanicola</taxon>
    </lineage>
</organism>
<gene>
    <name evidence="1" type="ORF">OB2597_09314</name>
</gene>
<proteinExistence type="predicted"/>
<dbReference type="AlphaFoldDB" id="A3TUY5"/>
<dbReference type="HOGENOM" id="CLU_056945_0_0_5"/>
<name>A3TUY5_PSEBH</name>
<accession>A3TUY5</accession>